<dbReference type="PANTHER" id="PTHR31642:SF310">
    <property type="entry name" value="FATTY ALCOHOL:CAFFEOYL-COA ACYLTRANSFERASE"/>
    <property type="match status" value="1"/>
</dbReference>
<evidence type="ECO:0008006" key="5">
    <source>
        <dbReference type="Google" id="ProtNLM"/>
    </source>
</evidence>
<protein>
    <recommendedName>
        <fullName evidence="5">Transferase family protein</fullName>
    </recommendedName>
</protein>
<keyword evidence="4" id="KW-1185">Reference proteome</keyword>
<organism evidence="3 4">
    <name type="scientific">Rhodocollybia butyracea</name>
    <dbReference type="NCBI Taxonomy" id="206335"/>
    <lineage>
        <taxon>Eukaryota</taxon>
        <taxon>Fungi</taxon>
        <taxon>Dikarya</taxon>
        <taxon>Basidiomycota</taxon>
        <taxon>Agaricomycotina</taxon>
        <taxon>Agaricomycetes</taxon>
        <taxon>Agaricomycetidae</taxon>
        <taxon>Agaricales</taxon>
        <taxon>Marasmiineae</taxon>
        <taxon>Omphalotaceae</taxon>
        <taxon>Rhodocollybia</taxon>
    </lineage>
</organism>
<dbReference type="EMBL" id="JADNRY010000280">
    <property type="protein sequence ID" value="KAF9059784.1"/>
    <property type="molecule type" value="Genomic_DNA"/>
</dbReference>
<comment type="caution">
    <text evidence="3">The sequence shown here is derived from an EMBL/GenBank/DDBJ whole genome shotgun (WGS) entry which is preliminary data.</text>
</comment>
<evidence type="ECO:0000313" key="4">
    <source>
        <dbReference type="Proteomes" id="UP000772434"/>
    </source>
</evidence>
<proteinExistence type="predicted"/>
<keyword evidence="1" id="KW-0808">Transferase</keyword>
<dbReference type="InterPro" id="IPR023213">
    <property type="entry name" value="CAT-like_dom_sf"/>
</dbReference>
<gene>
    <name evidence="3" type="ORF">BDP27DRAFT_1238072</name>
</gene>
<reference evidence="3" key="1">
    <citation type="submission" date="2020-11" db="EMBL/GenBank/DDBJ databases">
        <authorList>
            <consortium name="DOE Joint Genome Institute"/>
            <person name="Ahrendt S."/>
            <person name="Riley R."/>
            <person name="Andreopoulos W."/>
            <person name="Labutti K."/>
            <person name="Pangilinan J."/>
            <person name="Ruiz-Duenas F.J."/>
            <person name="Barrasa J.M."/>
            <person name="Sanchez-Garcia M."/>
            <person name="Camarero S."/>
            <person name="Miyauchi S."/>
            <person name="Serrano A."/>
            <person name="Linde D."/>
            <person name="Babiker R."/>
            <person name="Drula E."/>
            <person name="Ayuso-Fernandez I."/>
            <person name="Pacheco R."/>
            <person name="Padilla G."/>
            <person name="Ferreira P."/>
            <person name="Barriuso J."/>
            <person name="Kellner H."/>
            <person name="Castanera R."/>
            <person name="Alfaro M."/>
            <person name="Ramirez L."/>
            <person name="Pisabarro A.G."/>
            <person name="Kuo A."/>
            <person name="Tritt A."/>
            <person name="Lipzen A."/>
            <person name="He G."/>
            <person name="Yan M."/>
            <person name="Ng V."/>
            <person name="Cullen D."/>
            <person name="Martin F."/>
            <person name="Rosso M.-N."/>
            <person name="Henrissat B."/>
            <person name="Hibbett D."/>
            <person name="Martinez A.T."/>
            <person name="Grigoriev I.V."/>
        </authorList>
    </citation>
    <scope>NUCLEOTIDE SEQUENCE</scope>
    <source>
        <strain evidence="3">AH 40177</strain>
    </source>
</reference>
<dbReference type="InterPro" id="IPR050317">
    <property type="entry name" value="Plant_Fungal_Acyltransferase"/>
</dbReference>
<dbReference type="AlphaFoldDB" id="A0A9P5PAE7"/>
<dbReference type="GO" id="GO:0016747">
    <property type="term" value="F:acyltransferase activity, transferring groups other than amino-acyl groups"/>
    <property type="evidence" value="ECO:0007669"/>
    <property type="project" value="TreeGrafter"/>
</dbReference>
<dbReference type="OrthoDB" id="444127at2759"/>
<evidence type="ECO:0000256" key="1">
    <source>
        <dbReference type="ARBA" id="ARBA00022679"/>
    </source>
</evidence>
<dbReference type="PANTHER" id="PTHR31642">
    <property type="entry name" value="TRICHOTHECENE 3-O-ACETYLTRANSFERASE"/>
    <property type="match status" value="1"/>
</dbReference>
<name>A0A9P5PAE7_9AGAR</name>
<dbReference type="GO" id="GO:0044550">
    <property type="term" value="P:secondary metabolite biosynthetic process"/>
    <property type="evidence" value="ECO:0007669"/>
    <property type="project" value="TreeGrafter"/>
</dbReference>
<accession>A0A9P5PAE7</accession>
<dbReference type="Proteomes" id="UP000772434">
    <property type="component" value="Unassembled WGS sequence"/>
</dbReference>
<feature type="region of interest" description="Disordered" evidence="2">
    <location>
        <begin position="72"/>
        <end position="91"/>
    </location>
</feature>
<feature type="compositionally biased region" description="Polar residues" evidence="2">
    <location>
        <begin position="80"/>
        <end position="91"/>
    </location>
</feature>
<evidence type="ECO:0000313" key="3">
    <source>
        <dbReference type="EMBL" id="KAF9059784.1"/>
    </source>
</evidence>
<evidence type="ECO:0000256" key="2">
    <source>
        <dbReference type="SAM" id="MobiDB-lite"/>
    </source>
</evidence>
<sequence>MRLFPFSRNDTERFTKALSILDGSVQRYSATSATWFFDAPQPQATLPTLSISLRKVLDVYPQWAGSLHMPNSKVAPDSAPHTQRFNRPQLTWGSPNDPGVEFIEAHSPLNLSLLPSPAERAKVHRVWDASVVASLGTLSDTPKLALHDQVSSEGLPCMVVQATTFADGGIAIAVKLAHPLADAHTLLTFVHDWASIHRGLPAPSREFAPELLDQLAEGNIDASAPNPEIIARSIDVPLHRFDWWASATPDCPPYMLPQTMIPPPLATYSDLPVKLGRPLPWKSWDIMSPVQYYIIHFSYSEIMNIWKAAVPALSDAAKISKLDALLAHIWTLIIRARNLSLDDSVVNLDVTIGLRQRLSPRLPTHFLGSPLLNIPVSQPASQVSIASAADIRTSMALYNSSALGALLHEMAYEIDPSRRWNAFLGERHTIVTSWLETWTGMAAYDVDFGFGSKPRMVDPLMPETDGCVQIMESGSESDGTPLPDTSSNWYNTGVSVSFHLREDVMARLLNDPWLRKHDLPN</sequence>
<dbReference type="Pfam" id="PF02458">
    <property type="entry name" value="Transferase"/>
    <property type="match status" value="2"/>
</dbReference>
<dbReference type="Gene3D" id="3.30.559.10">
    <property type="entry name" value="Chloramphenicol acetyltransferase-like domain"/>
    <property type="match status" value="2"/>
</dbReference>